<accession>A0A075JYQ7</accession>
<dbReference type="Pfam" id="PF00300">
    <property type="entry name" value="His_Phos_1"/>
    <property type="match status" value="2"/>
</dbReference>
<name>A0A075JYQ7_9GAMM</name>
<dbReference type="InterPro" id="IPR029033">
    <property type="entry name" value="His_PPase_superfam"/>
</dbReference>
<organism evidence="2 3">
    <name type="scientific">Dyella japonica A8</name>
    <dbReference type="NCBI Taxonomy" id="1217721"/>
    <lineage>
        <taxon>Bacteria</taxon>
        <taxon>Pseudomonadati</taxon>
        <taxon>Pseudomonadota</taxon>
        <taxon>Gammaproteobacteria</taxon>
        <taxon>Lysobacterales</taxon>
        <taxon>Rhodanobacteraceae</taxon>
        <taxon>Dyella</taxon>
    </lineage>
</organism>
<dbReference type="Proteomes" id="UP000027987">
    <property type="component" value="Chromosome"/>
</dbReference>
<dbReference type="RefSeq" id="WP_019466350.1">
    <property type="nucleotide sequence ID" value="NZ_ALOY01000172.1"/>
</dbReference>
<dbReference type="InterPro" id="IPR013078">
    <property type="entry name" value="His_Pase_superF_clade-1"/>
</dbReference>
<protein>
    <submittedName>
        <fullName evidence="2">Phosphoglycerate kinase</fullName>
    </submittedName>
</protein>
<dbReference type="AlphaFoldDB" id="A0A075JYQ7"/>
<dbReference type="SMART" id="SM00855">
    <property type="entry name" value="PGAM"/>
    <property type="match status" value="1"/>
</dbReference>
<dbReference type="GO" id="GO:0016787">
    <property type="term" value="F:hydrolase activity"/>
    <property type="evidence" value="ECO:0007669"/>
    <property type="project" value="UniProtKB-KW"/>
</dbReference>
<dbReference type="PATRIC" id="fig|1217721.7.peg.1509"/>
<evidence type="ECO:0000313" key="3">
    <source>
        <dbReference type="Proteomes" id="UP000027987"/>
    </source>
</evidence>
<keyword evidence="1" id="KW-0378">Hydrolase</keyword>
<sequence length="229" mass="25425">MRELLLIRHGQASFHADDYDQLSPVGERQSTLLGQWFAECGAKPDLVAMGPRVRHRDTALPCLQAAGVDARPIVMPGLDEVDHVELLARVRPDLAAPGALFAAMKREADPFRTFQQLFVDALDRWSSGAHDADYTRSWADFRRGVLDALQQLNESKANTIWAFTSGGPIAVIASALLQADPSHAFELSWSLVNTGVTRLRLGSRGPSLVTYNTWPHLERMRDDQLVTLR</sequence>
<dbReference type="PANTHER" id="PTHR20935">
    <property type="entry name" value="PHOSPHOGLYCERATE MUTASE-RELATED"/>
    <property type="match status" value="1"/>
</dbReference>
<keyword evidence="2" id="KW-0418">Kinase</keyword>
<dbReference type="KEGG" id="dja:HY57_07245"/>
<dbReference type="PANTHER" id="PTHR20935:SF0">
    <property type="entry name" value="SERINE_THREONINE-PROTEIN PHOSPHATASE PGAM5, MITOCHONDRIAL"/>
    <property type="match status" value="1"/>
</dbReference>
<dbReference type="OrthoDB" id="280692at2"/>
<proteinExistence type="predicted"/>
<dbReference type="HOGENOM" id="CLU_084200_0_0_6"/>
<dbReference type="Gene3D" id="3.40.50.1240">
    <property type="entry name" value="Phosphoglycerate mutase-like"/>
    <property type="match status" value="1"/>
</dbReference>
<dbReference type="InterPro" id="IPR051021">
    <property type="entry name" value="Mito_Ser/Thr_phosphatase"/>
</dbReference>
<evidence type="ECO:0000256" key="1">
    <source>
        <dbReference type="ARBA" id="ARBA00022801"/>
    </source>
</evidence>
<gene>
    <name evidence="2" type="ORF">HY57_07245</name>
</gene>
<keyword evidence="3" id="KW-1185">Reference proteome</keyword>
<keyword evidence="2" id="KW-0808">Transferase</keyword>
<dbReference type="SUPFAM" id="SSF53254">
    <property type="entry name" value="Phosphoglycerate mutase-like"/>
    <property type="match status" value="1"/>
</dbReference>
<dbReference type="CDD" id="cd07067">
    <property type="entry name" value="HP_PGM_like"/>
    <property type="match status" value="1"/>
</dbReference>
<reference evidence="2 3" key="1">
    <citation type="submission" date="2014-07" db="EMBL/GenBank/DDBJ databases">
        <title>Complete Genome Sequence of Dyella japonica Strain A8 Isolated from Malaysian Tropical Soil.</title>
        <authorList>
            <person name="Hui R.K.H."/>
            <person name="Chen J.-W."/>
            <person name="Chan K.-G."/>
            <person name="Leung F.C.C."/>
        </authorList>
    </citation>
    <scope>NUCLEOTIDE SEQUENCE [LARGE SCALE GENOMIC DNA]</scope>
    <source>
        <strain evidence="2 3">A8</strain>
    </source>
</reference>
<dbReference type="STRING" id="1217721.HY57_07245"/>
<dbReference type="EMBL" id="CP008884">
    <property type="protein sequence ID" value="AIF47079.1"/>
    <property type="molecule type" value="Genomic_DNA"/>
</dbReference>
<evidence type="ECO:0000313" key="2">
    <source>
        <dbReference type="EMBL" id="AIF47079.1"/>
    </source>
</evidence>
<dbReference type="GO" id="GO:0016301">
    <property type="term" value="F:kinase activity"/>
    <property type="evidence" value="ECO:0007669"/>
    <property type="project" value="UniProtKB-KW"/>
</dbReference>